<comment type="caution">
    <text evidence="3">The sequence shown here is derived from an EMBL/GenBank/DDBJ whole genome shotgun (WGS) entry which is preliminary data.</text>
</comment>
<feature type="domain" description="Type 4 fimbrial biogenesis protein PilX N-terminal" evidence="2">
    <location>
        <begin position="18"/>
        <end position="67"/>
    </location>
</feature>
<dbReference type="InterPro" id="IPR025746">
    <property type="entry name" value="PilX_N_dom"/>
</dbReference>
<evidence type="ECO:0000313" key="3">
    <source>
        <dbReference type="EMBL" id="MFC4427723.1"/>
    </source>
</evidence>
<keyword evidence="1" id="KW-0812">Transmembrane</keyword>
<sequence length="532" mass="55403">MSPSVLRGQPPAPPQAQQGVALVIALLFTAVILMVVVSTTATMTLGAREGGANERQAYQALLNAESAQNTFPVRVNERFAAAPSSIGTVTALQDWLAPLNTYGEARLSFENISGTSGTFALDVVSAGGSGSALKKVVRSYQIQLGTLPLSFRPRAAVTSLPAINANGSARVTGTANDGPITTVRGNAPTLAAHAASLTLPVQDTMGILLGDYLTVSGATFRVDGKMADTLSLVRVPAPSPASTVLSGDVSLRLNAVAASTSSVTDPLELRISNVRDFVVGETVTVSGHTATVTQVNPAQGTALLDWTSGMPTALNEGEQVLRDIRALRSAWNIDPKANKLGDYGMVTSSGGAFVQDCQSAARCSGENDPLLRQTSSSDGFLTSMLLGLTDAELDAAVPLSTTSTNPRSTDPMVNAVRRINASDFDELIKNGTHSGLLIVDGDINSNSNGHTVFDGFLYFRGNHGGKFNGTLTVNGAVAVRGGPIEGLTSDDVDTNLTGNLTVNFNAVALRRQLLMARGLPQIQAQAGTWRQQ</sequence>
<organism evidence="3 4">
    <name type="scientific">Deinococcus navajonensis</name>
    <dbReference type="NCBI Taxonomy" id="309884"/>
    <lineage>
        <taxon>Bacteria</taxon>
        <taxon>Thermotogati</taxon>
        <taxon>Deinococcota</taxon>
        <taxon>Deinococci</taxon>
        <taxon>Deinococcales</taxon>
        <taxon>Deinococcaceae</taxon>
        <taxon>Deinococcus</taxon>
    </lineage>
</organism>
<dbReference type="Proteomes" id="UP001595998">
    <property type="component" value="Unassembled WGS sequence"/>
</dbReference>
<feature type="transmembrane region" description="Helical" evidence="1">
    <location>
        <begin position="20"/>
        <end position="45"/>
    </location>
</feature>
<keyword evidence="1" id="KW-0472">Membrane</keyword>
<evidence type="ECO:0000313" key="4">
    <source>
        <dbReference type="Proteomes" id="UP001595998"/>
    </source>
</evidence>
<evidence type="ECO:0000259" key="2">
    <source>
        <dbReference type="Pfam" id="PF14341"/>
    </source>
</evidence>
<keyword evidence="4" id="KW-1185">Reference proteome</keyword>
<accession>A0ABV8XV72</accession>
<dbReference type="RefSeq" id="WP_380041495.1">
    <property type="nucleotide sequence ID" value="NZ_JBHSEH010000024.1"/>
</dbReference>
<dbReference type="Pfam" id="PF14341">
    <property type="entry name" value="PilX_N"/>
    <property type="match status" value="1"/>
</dbReference>
<protein>
    <submittedName>
        <fullName evidence="3">Pilus assembly PilX N-terminal domain-containing protein</fullName>
    </submittedName>
</protein>
<evidence type="ECO:0000256" key="1">
    <source>
        <dbReference type="SAM" id="Phobius"/>
    </source>
</evidence>
<dbReference type="EMBL" id="JBHSEH010000024">
    <property type="protein sequence ID" value="MFC4427723.1"/>
    <property type="molecule type" value="Genomic_DNA"/>
</dbReference>
<keyword evidence="1" id="KW-1133">Transmembrane helix</keyword>
<proteinExistence type="predicted"/>
<name>A0ABV8XV72_9DEIO</name>
<gene>
    <name evidence="3" type="ORF">ACFOZ9_16010</name>
</gene>
<reference evidence="4" key="1">
    <citation type="journal article" date="2019" name="Int. J. Syst. Evol. Microbiol.">
        <title>The Global Catalogue of Microorganisms (GCM) 10K type strain sequencing project: providing services to taxonomists for standard genome sequencing and annotation.</title>
        <authorList>
            <consortium name="The Broad Institute Genomics Platform"/>
            <consortium name="The Broad Institute Genome Sequencing Center for Infectious Disease"/>
            <person name="Wu L."/>
            <person name="Ma J."/>
        </authorList>
    </citation>
    <scope>NUCLEOTIDE SEQUENCE [LARGE SCALE GENOMIC DNA]</scope>
    <source>
        <strain evidence="4">CCUG 56029</strain>
    </source>
</reference>